<organism evidence="2">
    <name type="scientific">Mycobacterium xenopi 4042</name>
    <dbReference type="NCBI Taxonomy" id="1299334"/>
    <lineage>
        <taxon>Bacteria</taxon>
        <taxon>Bacillati</taxon>
        <taxon>Actinomycetota</taxon>
        <taxon>Actinomycetes</taxon>
        <taxon>Mycobacteriales</taxon>
        <taxon>Mycobacteriaceae</taxon>
        <taxon>Mycobacterium</taxon>
    </lineage>
</organism>
<dbReference type="AlphaFoldDB" id="X8E9E2"/>
<proteinExistence type="predicted"/>
<evidence type="ECO:0000256" key="1">
    <source>
        <dbReference type="SAM" id="MobiDB-lite"/>
    </source>
</evidence>
<evidence type="ECO:0000313" key="2">
    <source>
        <dbReference type="EMBL" id="EUA76450.1"/>
    </source>
</evidence>
<dbReference type="EMBL" id="JAOB01000006">
    <property type="protein sequence ID" value="EUA76450.1"/>
    <property type="molecule type" value="Genomic_DNA"/>
</dbReference>
<sequence length="70" mass="8009">MPGQTPLECPGTKHRRRGKTERRAERGGCCQRSSTKKPGKRWVRPTGHRRVFFAFIHPKAFIFTPHVAAP</sequence>
<name>X8E9E2_MYCXE</name>
<gene>
    <name evidence="2" type="ORF">I553_7392</name>
</gene>
<feature type="compositionally biased region" description="Basic residues" evidence="1">
    <location>
        <begin position="34"/>
        <end position="43"/>
    </location>
</feature>
<comment type="caution">
    <text evidence="2">The sequence shown here is derived from an EMBL/GenBank/DDBJ whole genome shotgun (WGS) entry which is preliminary data.</text>
</comment>
<protein>
    <submittedName>
        <fullName evidence="2">Uncharacterized protein</fullName>
    </submittedName>
</protein>
<feature type="region of interest" description="Disordered" evidence="1">
    <location>
        <begin position="1"/>
        <end position="43"/>
    </location>
</feature>
<reference evidence="2" key="1">
    <citation type="submission" date="2014-01" db="EMBL/GenBank/DDBJ databases">
        <authorList>
            <person name="Brown-Elliot B."/>
            <person name="Wallace R."/>
            <person name="Lenaerts A."/>
            <person name="Ordway D."/>
            <person name="DeGroote M.A."/>
            <person name="Parker T."/>
            <person name="Sizemore C."/>
            <person name="Tallon L.J."/>
            <person name="Sadzewicz L.K."/>
            <person name="Sengamalay N."/>
            <person name="Fraser C.M."/>
            <person name="Hine E."/>
            <person name="Shefchek K.A."/>
            <person name="Das S.P."/>
            <person name="Tettelin H."/>
        </authorList>
    </citation>
    <scope>NUCLEOTIDE SEQUENCE [LARGE SCALE GENOMIC DNA]</scope>
    <source>
        <strain evidence="2">4042</strain>
    </source>
</reference>
<accession>X8E9E2</accession>